<feature type="transmembrane region" description="Helical" evidence="1">
    <location>
        <begin position="44"/>
        <end position="62"/>
    </location>
</feature>
<evidence type="ECO:0000313" key="2">
    <source>
        <dbReference type="EMBL" id="TXG90076.1"/>
    </source>
</evidence>
<accession>A0A6P2CFT2</accession>
<keyword evidence="1" id="KW-1133">Transmembrane helix</keyword>
<evidence type="ECO:0000313" key="3">
    <source>
        <dbReference type="Proteomes" id="UP000471120"/>
    </source>
</evidence>
<gene>
    <name evidence="2" type="ORF">DW322_07430</name>
</gene>
<organism evidence="2 3">
    <name type="scientific">Rhodococcus rhodnii</name>
    <dbReference type="NCBI Taxonomy" id="38312"/>
    <lineage>
        <taxon>Bacteria</taxon>
        <taxon>Bacillati</taxon>
        <taxon>Actinomycetota</taxon>
        <taxon>Actinomycetes</taxon>
        <taxon>Mycobacteriales</taxon>
        <taxon>Nocardiaceae</taxon>
        <taxon>Rhodococcus</taxon>
    </lineage>
</organism>
<dbReference type="EMBL" id="QRCM01000001">
    <property type="protein sequence ID" value="TXG90076.1"/>
    <property type="molecule type" value="Genomic_DNA"/>
</dbReference>
<feature type="transmembrane region" description="Helical" evidence="1">
    <location>
        <begin position="68"/>
        <end position="86"/>
    </location>
</feature>
<dbReference type="Proteomes" id="UP000471120">
    <property type="component" value="Unassembled WGS sequence"/>
</dbReference>
<name>A0A6P2CFT2_9NOCA</name>
<keyword evidence="1" id="KW-0472">Membrane</keyword>
<evidence type="ECO:0000256" key="1">
    <source>
        <dbReference type="SAM" id="Phobius"/>
    </source>
</evidence>
<reference evidence="2 3" key="1">
    <citation type="submission" date="2018-07" db="EMBL/GenBank/DDBJ databases">
        <title>Genome sequence of Rhodococcus rhodnii ATCC 35071 from Rhodnius prolixus.</title>
        <authorList>
            <person name="Patel V."/>
            <person name="Vogel K.J."/>
        </authorList>
    </citation>
    <scope>NUCLEOTIDE SEQUENCE [LARGE SCALE GENOMIC DNA]</scope>
    <source>
        <strain evidence="2 3">ATCC 35071</strain>
    </source>
</reference>
<keyword evidence="1" id="KW-0812">Transmembrane</keyword>
<comment type="caution">
    <text evidence="2">The sequence shown here is derived from an EMBL/GenBank/DDBJ whole genome shotgun (WGS) entry which is preliminary data.</text>
</comment>
<dbReference type="AlphaFoldDB" id="A0A6P2CFT2"/>
<feature type="transmembrane region" description="Helical" evidence="1">
    <location>
        <begin position="13"/>
        <end position="32"/>
    </location>
</feature>
<protein>
    <submittedName>
        <fullName evidence="2">Uncharacterized protein</fullName>
    </submittedName>
</protein>
<sequence length="94" mass="10529">MGGESWLDNATKWFNLPLTIALVAVCLFSEYCQRQGRHAALRSLLLVPFILLQARNFVFFIYAKHLFFAAGIISCILLVTAAILFAQSNDHRAA</sequence>
<proteinExistence type="predicted"/>